<dbReference type="SMART" id="SM00400">
    <property type="entry name" value="ZnF_CHCC"/>
    <property type="match status" value="1"/>
</dbReference>
<name>A0A9W6G373_9BACT</name>
<dbReference type="SUPFAM" id="SSF57783">
    <property type="entry name" value="Zinc beta-ribbon"/>
    <property type="match status" value="1"/>
</dbReference>
<dbReference type="GO" id="GO:0008270">
    <property type="term" value="F:zinc ion binding"/>
    <property type="evidence" value="ECO:0007669"/>
    <property type="project" value="InterPro"/>
</dbReference>
<dbReference type="GO" id="GO:0006260">
    <property type="term" value="P:DNA replication"/>
    <property type="evidence" value="ECO:0007669"/>
    <property type="project" value="InterPro"/>
</dbReference>
<accession>A0A9W6G373</accession>
<organism evidence="2 3">
    <name type="scientific">Geobacter hydrogenophilus</name>
    <dbReference type="NCBI Taxonomy" id="40983"/>
    <lineage>
        <taxon>Bacteria</taxon>
        <taxon>Pseudomonadati</taxon>
        <taxon>Thermodesulfobacteriota</taxon>
        <taxon>Desulfuromonadia</taxon>
        <taxon>Geobacterales</taxon>
        <taxon>Geobacteraceae</taxon>
        <taxon>Geobacter</taxon>
    </lineage>
</organism>
<dbReference type="RefSeq" id="WP_214187512.1">
    <property type="nucleotide sequence ID" value="NZ_BSDS01000002.1"/>
</dbReference>
<dbReference type="Proteomes" id="UP001144352">
    <property type="component" value="Unassembled WGS sequence"/>
</dbReference>
<dbReference type="Pfam" id="PF01807">
    <property type="entry name" value="Zn_ribbon_DnaG"/>
    <property type="match status" value="1"/>
</dbReference>
<dbReference type="GO" id="GO:0003677">
    <property type="term" value="F:DNA binding"/>
    <property type="evidence" value="ECO:0007669"/>
    <property type="project" value="InterPro"/>
</dbReference>
<reference evidence="2" key="1">
    <citation type="submission" date="2022-12" db="EMBL/GenBank/DDBJ databases">
        <title>Reference genome sequencing for broad-spectrum identification of bacterial and archaeal isolates by mass spectrometry.</title>
        <authorList>
            <person name="Sekiguchi Y."/>
            <person name="Tourlousse D.M."/>
        </authorList>
    </citation>
    <scope>NUCLEOTIDE SEQUENCE</scope>
    <source>
        <strain evidence="2">H2</strain>
    </source>
</reference>
<keyword evidence="3" id="KW-1185">Reference proteome</keyword>
<dbReference type="EMBL" id="BSDS01000002">
    <property type="protein sequence ID" value="GLI39580.1"/>
    <property type="molecule type" value="Genomic_DNA"/>
</dbReference>
<evidence type="ECO:0000259" key="1">
    <source>
        <dbReference type="SMART" id="SM00400"/>
    </source>
</evidence>
<sequence>MTLNTTLQAARDMGVPERYAVMRRLAFLQPQIKHLEREIWGARRRMDRSRDPLIKALSESFIKDQEKELRPLKREATALLNHVNGKETVQAPGGITPEMIDLARQYPITSIIEFSKGRYRCCPFHEDRNPSMALYENHVHCFVCNQTWDSISATMALDGVTFREAVLALQS</sequence>
<evidence type="ECO:0000313" key="2">
    <source>
        <dbReference type="EMBL" id="GLI39580.1"/>
    </source>
</evidence>
<gene>
    <name evidence="2" type="ORF">GHYDROH2_30810</name>
</gene>
<protein>
    <submittedName>
        <fullName evidence="2">Molecular chaperone</fullName>
    </submittedName>
</protein>
<dbReference type="Gene3D" id="3.90.580.10">
    <property type="entry name" value="Zinc finger, CHC2-type domain"/>
    <property type="match status" value="1"/>
</dbReference>
<feature type="domain" description="Zinc finger CHC2-type" evidence="1">
    <location>
        <begin position="121"/>
        <end position="170"/>
    </location>
</feature>
<dbReference type="GO" id="GO:0003899">
    <property type="term" value="F:DNA-directed RNA polymerase activity"/>
    <property type="evidence" value="ECO:0007669"/>
    <property type="project" value="InterPro"/>
</dbReference>
<comment type="caution">
    <text evidence="2">The sequence shown here is derived from an EMBL/GenBank/DDBJ whole genome shotgun (WGS) entry which is preliminary data.</text>
</comment>
<evidence type="ECO:0000313" key="3">
    <source>
        <dbReference type="Proteomes" id="UP001144352"/>
    </source>
</evidence>
<dbReference type="InterPro" id="IPR036977">
    <property type="entry name" value="DNA_primase_Znf_CHC2"/>
</dbReference>
<proteinExistence type="predicted"/>
<dbReference type="AlphaFoldDB" id="A0A9W6G373"/>
<dbReference type="InterPro" id="IPR002694">
    <property type="entry name" value="Znf_CHC2"/>
</dbReference>